<protein>
    <submittedName>
        <fullName evidence="2">F-box protein</fullName>
    </submittedName>
</protein>
<dbReference type="NCBIfam" id="TIGR02097">
    <property type="entry name" value="yccV"/>
    <property type="match status" value="1"/>
</dbReference>
<dbReference type="SUPFAM" id="SSF141255">
    <property type="entry name" value="YccV-like"/>
    <property type="match status" value="1"/>
</dbReference>
<organism evidence="2 3">
    <name type="scientific">Trichophyton rubrum</name>
    <name type="common">Athlete's foot fungus</name>
    <name type="synonym">Epidermophyton rubrum</name>
    <dbReference type="NCBI Taxonomy" id="5551"/>
    <lineage>
        <taxon>Eukaryota</taxon>
        <taxon>Fungi</taxon>
        <taxon>Dikarya</taxon>
        <taxon>Ascomycota</taxon>
        <taxon>Pezizomycotina</taxon>
        <taxon>Eurotiomycetes</taxon>
        <taxon>Eurotiomycetidae</taxon>
        <taxon>Onygenales</taxon>
        <taxon>Arthrodermataceae</taxon>
        <taxon>Trichophyton</taxon>
    </lineage>
</organism>
<dbReference type="Gene3D" id="1.20.1280.50">
    <property type="match status" value="1"/>
</dbReference>
<dbReference type="PROSITE" id="PS50181">
    <property type="entry name" value="FBOX"/>
    <property type="match status" value="1"/>
</dbReference>
<dbReference type="SUPFAM" id="SSF81383">
    <property type="entry name" value="F-box domain"/>
    <property type="match status" value="1"/>
</dbReference>
<dbReference type="Pfam" id="PF12937">
    <property type="entry name" value="F-box-like"/>
    <property type="match status" value="1"/>
</dbReference>
<evidence type="ECO:0000259" key="1">
    <source>
        <dbReference type="PROSITE" id="PS50181"/>
    </source>
</evidence>
<dbReference type="Proteomes" id="UP000243015">
    <property type="component" value="Unassembled WGS sequence"/>
</dbReference>
<dbReference type="AlphaFoldDB" id="A0A178EZM6"/>
<reference evidence="2 3" key="1">
    <citation type="submission" date="2016-05" db="EMBL/GenBank/DDBJ databases">
        <title>Genome sequencing of Trichophyton rubrum CMCC(F)T1i isolated from hair.</title>
        <authorList>
            <person name="Zhan P."/>
            <person name="Tao Y."/>
            <person name="Liu W."/>
        </authorList>
    </citation>
    <scope>NUCLEOTIDE SEQUENCE [LARGE SCALE GENOMIC DNA]</scope>
    <source>
        <strain evidence="3">CMCC(F)T1i</strain>
    </source>
</reference>
<dbReference type="GO" id="GO:0003677">
    <property type="term" value="F:DNA binding"/>
    <property type="evidence" value="ECO:0007669"/>
    <property type="project" value="InterPro"/>
</dbReference>
<evidence type="ECO:0000313" key="3">
    <source>
        <dbReference type="Proteomes" id="UP000243015"/>
    </source>
</evidence>
<dbReference type="InterPro" id="IPR001810">
    <property type="entry name" value="F-box_dom"/>
</dbReference>
<accession>A0A178EZM6</accession>
<dbReference type="InterPro" id="IPR036623">
    <property type="entry name" value="Hemimethylated_DNA-bd_sf"/>
</dbReference>
<feature type="domain" description="F-box" evidence="1">
    <location>
        <begin position="62"/>
        <end position="108"/>
    </location>
</feature>
<dbReference type="Gene3D" id="2.30.30.390">
    <property type="entry name" value="Hemimethylated DNA-binding domain"/>
    <property type="match status" value="1"/>
</dbReference>
<dbReference type="Pfam" id="PF13369">
    <property type="entry name" value="Transglut_core2"/>
    <property type="match status" value="1"/>
</dbReference>
<dbReference type="Pfam" id="PF08755">
    <property type="entry name" value="YccV-like"/>
    <property type="match status" value="1"/>
</dbReference>
<dbReference type="InterPro" id="IPR011722">
    <property type="entry name" value="Hemimethylated_DNA-bd_dom"/>
</dbReference>
<name>A0A178EZM6_TRIRU</name>
<dbReference type="InterPro" id="IPR032698">
    <property type="entry name" value="SirB1_N"/>
</dbReference>
<comment type="caution">
    <text evidence="2">The sequence shown here is derived from an EMBL/GenBank/DDBJ whole genome shotgun (WGS) entry which is preliminary data.</text>
</comment>
<dbReference type="VEuPathDB" id="FungiDB:TERG_02636"/>
<dbReference type="PANTHER" id="PTHR31350">
    <property type="entry name" value="SI:DKEY-261L7.2"/>
    <property type="match status" value="1"/>
</dbReference>
<gene>
    <name evidence="2" type="ORF">A7C99_2505</name>
</gene>
<dbReference type="InterPro" id="IPR036047">
    <property type="entry name" value="F-box-like_dom_sf"/>
</dbReference>
<dbReference type="EMBL" id="LHPM01000013">
    <property type="protein sequence ID" value="OAL65409.1"/>
    <property type="molecule type" value="Genomic_DNA"/>
</dbReference>
<dbReference type="PANTHER" id="PTHR31350:SF27">
    <property type="entry name" value="HEMIMETHYLATED DNA-BINDING DOMAIN-CONTAINING PROTEIN"/>
    <property type="match status" value="1"/>
</dbReference>
<sequence>MHAEVRRRRGRLFVRITLYLHRPHLHLPTPTITTAITITIAHQQQEEVYHSSYKLRIVTMPGILLSQFPDEILHSILTYTPPSAAIALEQTSKRFSHITNAPLLWAGYCKASFRFWDKRHDITDKFARPAKSVQWKELYKLRHQIDRSTTEILDSILASQTGRIEKIHRIVSFGYDAKDTLIRHADAPQDLEDYLARRYYSNAILGCLHRTLAIPTWNRLRNGEDVSLEHALGAFDMFILDSGTGDFDDISRSLNNIVGRMKRQYPNILEYTPRERAIMTAEYLRENNLTGIESGREFYNIEHNFLGAALTSERHNSLPLISAAIYCYVAQRLGLDAHPCGFPFHVHVIIRPEPNHDLAGNRLPDGEEGDFMYMDPFRSTSETPVSELQSQLNFLGALTLSQSTFLRESFTAEIVLRCGKNILNSVLQTPHFRQTSLDIVNVKYAALWASMLFAKYANPDRQNIPQGPERRRAEHLPLRRHLPSLMEHFATDFPADVYLIEQYLIPLFQSLPEYEHLRESVSVMKASDEIPKQVRRRNSANGNVKYKVGQLFRHKRYEYIGLITGWDPECGAGEQWMERMGVDRLHAGRHQSFYHVLVEDKSVRYVAEENIEICELEASEVPDAFFSFAGKFFKRWDIETRRFVSNIRDEYPDD</sequence>
<dbReference type="SMART" id="SM00992">
    <property type="entry name" value="YccV-like"/>
    <property type="match status" value="1"/>
</dbReference>
<proteinExistence type="predicted"/>
<evidence type="ECO:0000313" key="2">
    <source>
        <dbReference type="EMBL" id="OAL65409.1"/>
    </source>
</evidence>